<comment type="caution">
    <text evidence="2">The sequence shown here is derived from an EMBL/GenBank/DDBJ whole genome shotgun (WGS) entry which is preliminary data.</text>
</comment>
<dbReference type="AlphaFoldDB" id="A0AA88GSI1"/>
<keyword evidence="3" id="KW-1185">Reference proteome</keyword>
<gene>
    <name evidence="2" type="ORF">C9374_004632</name>
</gene>
<dbReference type="Proteomes" id="UP000816034">
    <property type="component" value="Unassembled WGS sequence"/>
</dbReference>
<evidence type="ECO:0000256" key="1">
    <source>
        <dbReference type="SAM" id="Coils"/>
    </source>
</evidence>
<dbReference type="GeneID" id="68097087"/>
<keyword evidence="1" id="KW-0175">Coiled coil</keyword>
<organism evidence="2 3">
    <name type="scientific">Naegleria lovaniensis</name>
    <name type="common">Amoeba</name>
    <dbReference type="NCBI Taxonomy" id="51637"/>
    <lineage>
        <taxon>Eukaryota</taxon>
        <taxon>Discoba</taxon>
        <taxon>Heterolobosea</taxon>
        <taxon>Tetramitia</taxon>
        <taxon>Eutetramitia</taxon>
        <taxon>Vahlkampfiidae</taxon>
        <taxon>Naegleria</taxon>
    </lineage>
</organism>
<dbReference type="RefSeq" id="XP_044548974.1">
    <property type="nucleotide sequence ID" value="XM_044694293.1"/>
</dbReference>
<protein>
    <submittedName>
        <fullName evidence="2">Uncharacterized protein</fullName>
    </submittedName>
</protein>
<evidence type="ECO:0000313" key="2">
    <source>
        <dbReference type="EMBL" id="KAG2383295.1"/>
    </source>
</evidence>
<reference evidence="2 3" key="1">
    <citation type="journal article" date="2018" name="BMC Genomics">
        <title>The genome of Naegleria lovaniensis, the basis for a comparative approach to unravel pathogenicity factors of the human pathogenic amoeba N. fowleri.</title>
        <authorList>
            <person name="Liechti N."/>
            <person name="Schurch N."/>
            <person name="Bruggmann R."/>
            <person name="Wittwer M."/>
        </authorList>
    </citation>
    <scope>NUCLEOTIDE SEQUENCE [LARGE SCALE GENOMIC DNA]</scope>
    <source>
        <strain evidence="2 3">ATCC 30569</strain>
    </source>
</reference>
<accession>A0AA88GSI1</accession>
<dbReference type="EMBL" id="PYSW02000021">
    <property type="protein sequence ID" value="KAG2383295.1"/>
    <property type="molecule type" value="Genomic_DNA"/>
</dbReference>
<evidence type="ECO:0000313" key="3">
    <source>
        <dbReference type="Proteomes" id="UP000816034"/>
    </source>
</evidence>
<name>A0AA88GSI1_NAELO</name>
<proteinExistence type="predicted"/>
<feature type="coiled-coil region" evidence="1">
    <location>
        <begin position="229"/>
        <end position="263"/>
    </location>
</feature>
<sequence length="534" mass="61366">MTVHNQPYFAQQTPFNSNLQRTNTMMMKNNNMPMVVPIKMIIKKKVLKNKASGFAKPPKPTLLLHEDSVYQGLSFETFTQNVHRLLGEEVAKMKIKVRLNEKKKFKAIRDEKKWNKIVVENLLANFNGSPIEFKIIVKLAASDNNKAVIPQQQPMQQPSYVAVNSNVMRPSWVGEAKKDVVTVCNPNLMMMKSESSSAPPSNMEEQQPVQYPSLNCKRLVTRIMIKAEVQLLKSQLKLKKQDLKNYKKEIKMKKKDLASQNVEQVGMENCATTERIYPTLVSSSDFEQKIRKHKHHHGKELSAEKLLWKQQKKLEKEKKKLDKDSQKQLKRELKLKRLEHKETMRAQIALNKQDDIDLSNGEILNIPYNVTQVFIDGNNMFFMTKTMRDLILKNKDKVMVEKLIIHIAQKFARILSDNRQPLKMLHICFDSASLQVVCVKDTFVVSSAAQHGFTTADDMLVDMAMRQNVAGSVDSCLFVTSDLALRERLRNSGAKCIGSGSWMKSCYQKLCVNTELQSLDDWMAVELKELNYTL</sequence>